<evidence type="ECO:0000313" key="17">
    <source>
        <dbReference type="Proteomes" id="UP000517765"/>
    </source>
</evidence>
<comment type="similarity">
    <text evidence="2">Belongs to the glycosyl hydrolase 15 family.</text>
</comment>
<dbReference type="EC" id="3.2.1.28" evidence="3"/>
<dbReference type="InterPro" id="IPR045582">
    <property type="entry name" value="Trehalase-like_N"/>
</dbReference>
<evidence type="ECO:0000256" key="1">
    <source>
        <dbReference type="ARBA" id="ARBA00001576"/>
    </source>
</evidence>
<evidence type="ECO:0000256" key="3">
    <source>
        <dbReference type="ARBA" id="ARBA00012757"/>
    </source>
</evidence>
<dbReference type="Proteomes" id="UP000320857">
    <property type="component" value="Unassembled WGS sequence"/>
</dbReference>
<dbReference type="GO" id="GO:0004555">
    <property type="term" value="F:alpha,alpha-trehalase activity"/>
    <property type="evidence" value="ECO:0007669"/>
    <property type="project" value="UniProtKB-EC"/>
</dbReference>
<evidence type="ECO:0000256" key="11">
    <source>
        <dbReference type="ARBA" id="ARBA00060615"/>
    </source>
</evidence>
<evidence type="ECO:0000256" key="5">
    <source>
        <dbReference type="ARBA" id="ARBA00022801"/>
    </source>
</evidence>
<protein>
    <recommendedName>
        <fullName evidence="4">Trehalase</fullName>
        <ecNumber evidence="3">3.2.1.28</ecNumber>
    </recommendedName>
    <alternativeName>
        <fullName evidence="8">Alpha,alpha-trehalase</fullName>
    </alternativeName>
    <alternativeName>
        <fullName evidence="9">Alpha,alpha-trehalose glucohydrolase</fullName>
    </alternativeName>
</protein>
<dbReference type="SUPFAM" id="SSF48208">
    <property type="entry name" value="Six-hairpin glycosidases"/>
    <property type="match status" value="1"/>
</dbReference>
<keyword evidence="6" id="KW-0119">Carbohydrate metabolism</keyword>
<reference evidence="14" key="3">
    <citation type="journal article" name="Syst. Appl. Microbiol.">
        <title>Streptomyces alkaliterrae sp. nov., isolated from an alkaline soil, and emended descriptions of Streptomyces alkaliphilus, Streptomyces calidiresistens and Streptomyces durbertensis.</title>
        <authorList>
            <person name="Swiecimska M."/>
            <person name="Golinska P."/>
            <person name="Nouioui I."/>
            <person name="Wypij M."/>
            <person name="Rai M."/>
            <person name="Sangal V."/>
            <person name="Goodfellow M."/>
        </authorList>
    </citation>
    <scope>NUCLEOTIDE SEQUENCE</scope>
    <source>
        <strain evidence="14">OF8</strain>
    </source>
</reference>
<dbReference type="FunFam" id="1.50.10.10:FF:000005">
    <property type="entry name" value="Glycosyl hydrolase, glucoamylase"/>
    <property type="match status" value="1"/>
</dbReference>
<evidence type="ECO:0000256" key="9">
    <source>
        <dbReference type="ARBA" id="ARBA00031637"/>
    </source>
</evidence>
<dbReference type="PANTHER" id="PTHR31616:SF0">
    <property type="entry name" value="GLUCAN 1,4-ALPHA-GLUCOSIDASE"/>
    <property type="match status" value="1"/>
</dbReference>
<keyword evidence="5 15" id="KW-0378">Hydrolase</keyword>
<proteinExistence type="inferred from homology"/>
<dbReference type="Gene3D" id="1.50.10.10">
    <property type="match status" value="1"/>
</dbReference>
<evidence type="ECO:0000256" key="6">
    <source>
        <dbReference type="ARBA" id="ARBA00023277"/>
    </source>
</evidence>
<feature type="domain" description="GH15-like" evidence="12">
    <location>
        <begin position="218"/>
        <end position="587"/>
    </location>
</feature>
<dbReference type="InterPro" id="IPR011613">
    <property type="entry name" value="GH15-like"/>
</dbReference>
<feature type="domain" description="Trehalase-like N-terminal" evidence="13">
    <location>
        <begin position="3"/>
        <end position="149"/>
    </location>
</feature>
<evidence type="ECO:0000313" key="14">
    <source>
        <dbReference type="EMBL" id="MBB1257755.1"/>
    </source>
</evidence>
<reference evidence="17" key="2">
    <citation type="submission" date="2020-05" db="EMBL/GenBank/DDBJ databases">
        <title>Classification of alakaliphilic streptomycetes isolated from an alkaline soil next to Lonar Crater, India and a proposal for the recognition of Streptomyces alkaliterrae sp. nov.</title>
        <authorList>
            <person name="Golinska P."/>
        </authorList>
    </citation>
    <scope>NUCLEOTIDE SEQUENCE [LARGE SCALE GENOMIC DNA]</scope>
    <source>
        <strain evidence="17">OF8</strain>
    </source>
</reference>
<evidence type="ECO:0000256" key="10">
    <source>
        <dbReference type="ARBA" id="ARBA00053030"/>
    </source>
</evidence>
<keyword evidence="16" id="KW-1185">Reference proteome</keyword>
<evidence type="ECO:0000256" key="8">
    <source>
        <dbReference type="ARBA" id="ARBA00030473"/>
    </source>
</evidence>
<dbReference type="Pfam" id="PF19291">
    <property type="entry name" value="TREH_N"/>
    <property type="match status" value="1"/>
</dbReference>
<comment type="caution">
    <text evidence="15">The sequence shown here is derived from an EMBL/GenBank/DDBJ whole genome shotgun (WGS) entry which is preliminary data.</text>
</comment>
<evidence type="ECO:0000256" key="7">
    <source>
        <dbReference type="ARBA" id="ARBA00023295"/>
    </source>
</evidence>
<dbReference type="Proteomes" id="UP000517765">
    <property type="component" value="Unassembled WGS sequence"/>
</dbReference>
<keyword evidence="7" id="KW-0326">Glycosidase</keyword>
<evidence type="ECO:0000259" key="12">
    <source>
        <dbReference type="Pfam" id="PF00723"/>
    </source>
</evidence>
<evidence type="ECO:0000256" key="2">
    <source>
        <dbReference type="ARBA" id="ARBA00006188"/>
    </source>
</evidence>
<dbReference type="GO" id="GO:0005993">
    <property type="term" value="P:trehalose catabolic process"/>
    <property type="evidence" value="ECO:0007669"/>
    <property type="project" value="UniProtKB-ARBA"/>
</dbReference>
<evidence type="ECO:0000256" key="4">
    <source>
        <dbReference type="ARBA" id="ARBA00019905"/>
    </source>
</evidence>
<dbReference type="EMBL" id="VJYK02000037">
    <property type="protein sequence ID" value="MQS01367.1"/>
    <property type="molecule type" value="Genomic_DNA"/>
</dbReference>
<sequence>MSIPLEDYAMIGDTRTAALVSRSGDVDWLCLPRFDSPACFAALLGGPEHGCWSLAPRGEGWRATRRYVGDSLVLETVFEGPDGGSVRVVDCMPVRRHWPDLIRRVEGVTGRVSVRGLFTPRFDYGSTVPWFRHDGRRLHAVAGPDHLVLGCDLGLAPPRDGEDHVVTDFDVSPGEIVEFHLGWTTSERRDLPLDEPRDAVERTREWWREWAGRHRYQGRYDQAVTRSLLTLKGLTYAPTGGIVAAPTTSLPEKLGGVRNWDYRFCWIRDATFVLLALLDAGYREEARDWREWLLRAVAGTPEQMQIMYGVDGTRRLPETELDWLPGYAGSRPVHTGNEATNQFQTDVYGEVMEAMHLARLEGIPPDEDAWRLQRALMDFLESHWQDPDNGIWEVRGPRRHFTHSKMMAWAAGDRAVRAIEDISLDGPLDRWRRLRQEIRDEVCEKGYDPERETFTQYYGSRSLDASMLMAPEIGFLPADDPRMRGTVRAVERELTTDGLVMRYTMDKHTEQVDGLPEGEGAFLACTFWLADCYVLRGDVERGREVFEHLLDLRNDVGLLAEQYDPAAGRLMGNFPQALSHIPMVNTAFRLAEHDGEAGQRAARSRKRPEA</sequence>
<evidence type="ECO:0000259" key="13">
    <source>
        <dbReference type="Pfam" id="PF19291"/>
    </source>
</evidence>
<comment type="pathway">
    <text evidence="11">Glycan degradation; trehalose degradation; D-glucose from alpha,alpha-trehalose: step 1/1.</text>
</comment>
<evidence type="ECO:0000313" key="15">
    <source>
        <dbReference type="EMBL" id="MQS01367.1"/>
    </source>
</evidence>
<dbReference type="InterPro" id="IPR012341">
    <property type="entry name" value="6hp_glycosidase-like_sf"/>
</dbReference>
<organism evidence="15 16">
    <name type="scientific">Streptomyces alkaliterrae</name>
    <dbReference type="NCBI Taxonomy" id="2213162"/>
    <lineage>
        <taxon>Bacteria</taxon>
        <taxon>Bacillati</taxon>
        <taxon>Actinomycetota</taxon>
        <taxon>Actinomycetes</taxon>
        <taxon>Kitasatosporales</taxon>
        <taxon>Streptomycetaceae</taxon>
        <taxon>Streptomyces</taxon>
    </lineage>
</organism>
<accession>A0A5P0YP33</accession>
<gene>
    <name evidence="15" type="ORF">FNX44_005645</name>
    <name evidence="14" type="ORF">H3147_02775</name>
</gene>
<comment type="catalytic activity">
    <reaction evidence="1">
        <text>alpha,alpha-trehalose + H2O = alpha-D-glucose + beta-D-glucose</text>
        <dbReference type="Rhea" id="RHEA:32675"/>
        <dbReference type="ChEBI" id="CHEBI:15377"/>
        <dbReference type="ChEBI" id="CHEBI:15903"/>
        <dbReference type="ChEBI" id="CHEBI:16551"/>
        <dbReference type="ChEBI" id="CHEBI:17925"/>
        <dbReference type="EC" id="3.2.1.28"/>
    </reaction>
</comment>
<name>A0A5P0YP33_9ACTN</name>
<dbReference type="PANTHER" id="PTHR31616">
    <property type="entry name" value="TREHALASE"/>
    <property type="match status" value="1"/>
</dbReference>
<evidence type="ECO:0000313" key="16">
    <source>
        <dbReference type="Proteomes" id="UP000320857"/>
    </source>
</evidence>
<dbReference type="AlphaFoldDB" id="A0A5P0YP33"/>
<comment type="cofactor">
    <cofactor evidence="10">
        <name>phosphate</name>
        <dbReference type="ChEBI" id="CHEBI:43474"/>
    </cofactor>
</comment>
<dbReference type="InterPro" id="IPR008928">
    <property type="entry name" value="6-hairpin_glycosidase_sf"/>
</dbReference>
<dbReference type="EMBL" id="JABJXA010000009">
    <property type="protein sequence ID" value="MBB1257755.1"/>
    <property type="molecule type" value="Genomic_DNA"/>
</dbReference>
<dbReference type="OrthoDB" id="3902805at2"/>
<reference evidence="15 16" key="1">
    <citation type="submission" date="2019-10" db="EMBL/GenBank/DDBJ databases">
        <title>Streptomyces sp. nov., a novel actinobacterium isolated from alkaline environment.</title>
        <authorList>
            <person name="Golinska P."/>
        </authorList>
    </citation>
    <scope>NUCLEOTIDE SEQUENCE [LARGE SCALE GENOMIC DNA]</scope>
    <source>
        <strain evidence="15 16">OF1</strain>
    </source>
</reference>
<dbReference type="RefSeq" id="WP_143646844.1">
    <property type="nucleotide sequence ID" value="NZ_JABJXA010000009.1"/>
</dbReference>
<dbReference type="Pfam" id="PF00723">
    <property type="entry name" value="Glyco_hydro_15"/>
    <property type="match status" value="1"/>
</dbReference>